<evidence type="ECO:0000313" key="2">
    <source>
        <dbReference type="EMBL" id="KAF4657357.1"/>
    </source>
</evidence>
<comment type="caution">
    <text evidence="2">The sequence shown here is derived from an EMBL/GenBank/DDBJ whole genome shotgun (WGS) entry which is preliminary data.</text>
</comment>
<name>A0A7J6LDN8_PERCH</name>
<sequence>ALILNQRVFLFGDEQSPTDEPEDAYVQCSALVTNTATSTDQPYMVTIGVMAEALAEARVSTEVQTDCVQPTSLISHDGHQALMMEQREALSSEITSLVEQRERLYEDVARLPADLSRQRKLAEMQSTTQSLTEPLRQNGEIRAYHTANMRLRKQILERRRSGSEALEIALANIDSSAGVGFAELLTEIDSCRRIVHRAALQPLTSVTSTTKDIAIKDSQNVAQATHQGARNPFTLSTDESTEMAQTLLGDLVDLRRMRSHMAKSPGGTPLSQSPVTPLGG</sequence>
<dbReference type="OrthoDB" id="10343695at2759"/>
<protein>
    <submittedName>
        <fullName evidence="2">Uncharacterized protein</fullName>
    </submittedName>
</protein>
<gene>
    <name evidence="2" type="ORF">FOL47_008475</name>
</gene>
<feature type="region of interest" description="Disordered" evidence="1">
    <location>
        <begin position="260"/>
        <end position="280"/>
    </location>
</feature>
<keyword evidence="3" id="KW-1185">Reference proteome</keyword>
<dbReference type="AlphaFoldDB" id="A0A7J6LDN8"/>
<proteinExistence type="predicted"/>
<evidence type="ECO:0000313" key="3">
    <source>
        <dbReference type="Proteomes" id="UP000591131"/>
    </source>
</evidence>
<dbReference type="Proteomes" id="UP000591131">
    <property type="component" value="Unassembled WGS sequence"/>
</dbReference>
<dbReference type="EMBL" id="JAAPAO010000546">
    <property type="protein sequence ID" value="KAF4657357.1"/>
    <property type="molecule type" value="Genomic_DNA"/>
</dbReference>
<feature type="non-terminal residue" evidence="2">
    <location>
        <position position="280"/>
    </location>
</feature>
<accession>A0A7J6LDN8</accession>
<reference evidence="2 3" key="1">
    <citation type="submission" date="2020-04" db="EMBL/GenBank/DDBJ databases">
        <title>Perkinsus chesapeaki whole genome sequence.</title>
        <authorList>
            <person name="Bogema D.R."/>
        </authorList>
    </citation>
    <scope>NUCLEOTIDE SEQUENCE [LARGE SCALE GENOMIC DNA]</scope>
    <source>
        <strain evidence="2">ATCC PRA-425</strain>
    </source>
</reference>
<organism evidence="2 3">
    <name type="scientific">Perkinsus chesapeaki</name>
    <name type="common">Clam parasite</name>
    <name type="synonym">Perkinsus andrewsi</name>
    <dbReference type="NCBI Taxonomy" id="330153"/>
    <lineage>
        <taxon>Eukaryota</taxon>
        <taxon>Sar</taxon>
        <taxon>Alveolata</taxon>
        <taxon>Perkinsozoa</taxon>
        <taxon>Perkinsea</taxon>
        <taxon>Perkinsida</taxon>
        <taxon>Perkinsidae</taxon>
        <taxon>Perkinsus</taxon>
    </lineage>
</organism>
<feature type="compositionally biased region" description="Polar residues" evidence="1">
    <location>
        <begin position="269"/>
        <end position="280"/>
    </location>
</feature>
<evidence type="ECO:0000256" key="1">
    <source>
        <dbReference type="SAM" id="MobiDB-lite"/>
    </source>
</evidence>